<comment type="caution">
    <text evidence="2">The sequence shown here is derived from an EMBL/GenBank/DDBJ whole genome shotgun (WGS) entry which is preliminary data.</text>
</comment>
<accession>A0A919GMI0</accession>
<feature type="chain" id="PRO_5036897232" evidence="1">
    <location>
        <begin position="26"/>
        <end position="127"/>
    </location>
</feature>
<organism evidence="2 3">
    <name type="scientific">Streptomyces capitiformicae</name>
    <dbReference type="NCBI Taxonomy" id="2014920"/>
    <lineage>
        <taxon>Bacteria</taxon>
        <taxon>Bacillati</taxon>
        <taxon>Actinomycetota</taxon>
        <taxon>Actinomycetes</taxon>
        <taxon>Kitasatosporales</taxon>
        <taxon>Streptomycetaceae</taxon>
        <taxon>Streptomyces</taxon>
    </lineage>
</organism>
<reference evidence="2" key="2">
    <citation type="submission" date="2020-09" db="EMBL/GenBank/DDBJ databases">
        <authorList>
            <person name="Sun Q."/>
            <person name="Zhou Y."/>
        </authorList>
    </citation>
    <scope>NUCLEOTIDE SEQUENCE</scope>
    <source>
        <strain evidence="2">CGMCC 4.7403</strain>
    </source>
</reference>
<dbReference type="EMBL" id="BNAT01000008">
    <property type="protein sequence ID" value="GHH87323.1"/>
    <property type="molecule type" value="Genomic_DNA"/>
</dbReference>
<keyword evidence="1" id="KW-0732">Signal</keyword>
<evidence type="ECO:0000313" key="2">
    <source>
        <dbReference type="EMBL" id="GHH87323.1"/>
    </source>
</evidence>
<feature type="signal peptide" evidence="1">
    <location>
        <begin position="1"/>
        <end position="25"/>
    </location>
</feature>
<proteinExistence type="predicted"/>
<sequence length="127" mass="12926">MRMKAQLALNAAVGLLVIGVVSANAGSGDSAGYGTGSANRFKAFVNSHGTSAERTAVSHVTAVHRPAPSAGDIDSTDIHTDFTGGPPGGGTGPARLIATAFADWKHDERGRVTVYDSAGEVLGTRTY</sequence>
<evidence type="ECO:0000313" key="3">
    <source>
        <dbReference type="Proteomes" id="UP000603227"/>
    </source>
</evidence>
<dbReference type="AlphaFoldDB" id="A0A919GMI0"/>
<keyword evidence="3" id="KW-1185">Reference proteome</keyword>
<dbReference type="RefSeq" id="WP_189782765.1">
    <property type="nucleotide sequence ID" value="NZ_BNAT01000008.1"/>
</dbReference>
<reference evidence="2" key="1">
    <citation type="journal article" date="2014" name="Int. J. Syst. Evol. Microbiol.">
        <title>Complete genome sequence of Corynebacterium casei LMG S-19264T (=DSM 44701T), isolated from a smear-ripened cheese.</title>
        <authorList>
            <consortium name="US DOE Joint Genome Institute (JGI-PGF)"/>
            <person name="Walter F."/>
            <person name="Albersmeier A."/>
            <person name="Kalinowski J."/>
            <person name="Ruckert C."/>
        </authorList>
    </citation>
    <scope>NUCLEOTIDE SEQUENCE</scope>
    <source>
        <strain evidence="2">CGMCC 4.7403</strain>
    </source>
</reference>
<name>A0A919GMI0_9ACTN</name>
<protein>
    <submittedName>
        <fullName evidence="2">Uncharacterized protein</fullName>
    </submittedName>
</protein>
<dbReference type="Proteomes" id="UP000603227">
    <property type="component" value="Unassembled WGS sequence"/>
</dbReference>
<gene>
    <name evidence="2" type="ORF">GCM10017771_28000</name>
</gene>
<evidence type="ECO:0000256" key="1">
    <source>
        <dbReference type="SAM" id="SignalP"/>
    </source>
</evidence>